<evidence type="ECO:0000313" key="2">
    <source>
        <dbReference type="Proteomes" id="UP000756346"/>
    </source>
</evidence>
<dbReference type="SUPFAM" id="SSF52047">
    <property type="entry name" value="RNI-like"/>
    <property type="match status" value="1"/>
</dbReference>
<dbReference type="Proteomes" id="UP000756346">
    <property type="component" value="Unassembled WGS sequence"/>
</dbReference>
<reference evidence="1" key="1">
    <citation type="journal article" date="2021" name="Nat. Commun.">
        <title>Genetic determinants of endophytism in the Arabidopsis root mycobiome.</title>
        <authorList>
            <person name="Mesny F."/>
            <person name="Miyauchi S."/>
            <person name="Thiergart T."/>
            <person name="Pickel B."/>
            <person name="Atanasova L."/>
            <person name="Karlsson M."/>
            <person name="Huettel B."/>
            <person name="Barry K.W."/>
            <person name="Haridas S."/>
            <person name="Chen C."/>
            <person name="Bauer D."/>
            <person name="Andreopoulos W."/>
            <person name="Pangilinan J."/>
            <person name="LaButti K."/>
            <person name="Riley R."/>
            <person name="Lipzen A."/>
            <person name="Clum A."/>
            <person name="Drula E."/>
            <person name="Henrissat B."/>
            <person name="Kohler A."/>
            <person name="Grigoriev I.V."/>
            <person name="Martin F.M."/>
            <person name="Hacquard S."/>
        </authorList>
    </citation>
    <scope>NUCLEOTIDE SEQUENCE</scope>
    <source>
        <strain evidence="1">MPI-CAGE-CH-0230</strain>
    </source>
</reference>
<sequence length="295" mass="33304">MRQDTLPRTSVVYRDVTVHSMRYRSDRLAVRQGAQSRLFVDFIVSNLQARITRQDRTGTPESHFQLTTPQCDLSHPRRRMGQGIHLDCIPKDVFTGFDAIELQLDRVDRATMIRVLPALSSLRSRLRGLRLLGGGGDIWLEHVLEKNLHWRSLRVLHLAHVAVTASHLAAFVGQHCASLRRLVLDRCGITLGHIEALGKLEPWSALEAIQIVAAGTETCYIVERSTLVEALRHGRTHSTLWHAALPDLHMPKDTIISTTLNQPVLGLSTPRKAKMEVTLFSQPDQSARQYAFSRR</sequence>
<gene>
    <name evidence="1" type="ORF">B0I36DRAFT_331345</name>
</gene>
<protein>
    <submittedName>
        <fullName evidence="1">Uncharacterized protein</fullName>
    </submittedName>
</protein>
<dbReference type="EMBL" id="JAGTJQ010000009">
    <property type="protein sequence ID" value="KAH7024398.1"/>
    <property type="molecule type" value="Genomic_DNA"/>
</dbReference>
<comment type="caution">
    <text evidence="1">The sequence shown here is derived from an EMBL/GenBank/DDBJ whole genome shotgun (WGS) entry which is preliminary data.</text>
</comment>
<dbReference type="RefSeq" id="XP_046007946.1">
    <property type="nucleotide sequence ID" value="XM_046154969.1"/>
</dbReference>
<proteinExistence type="predicted"/>
<keyword evidence="2" id="KW-1185">Reference proteome</keyword>
<organism evidence="1 2">
    <name type="scientific">Microdochium trichocladiopsis</name>
    <dbReference type="NCBI Taxonomy" id="1682393"/>
    <lineage>
        <taxon>Eukaryota</taxon>
        <taxon>Fungi</taxon>
        <taxon>Dikarya</taxon>
        <taxon>Ascomycota</taxon>
        <taxon>Pezizomycotina</taxon>
        <taxon>Sordariomycetes</taxon>
        <taxon>Xylariomycetidae</taxon>
        <taxon>Xylariales</taxon>
        <taxon>Microdochiaceae</taxon>
        <taxon>Microdochium</taxon>
    </lineage>
</organism>
<evidence type="ECO:0000313" key="1">
    <source>
        <dbReference type="EMBL" id="KAH7024398.1"/>
    </source>
</evidence>
<dbReference type="GeneID" id="70184515"/>
<dbReference type="Gene3D" id="3.80.10.10">
    <property type="entry name" value="Ribonuclease Inhibitor"/>
    <property type="match status" value="1"/>
</dbReference>
<accession>A0A9P9BIM6</accession>
<dbReference type="InterPro" id="IPR032675">
    <property type="entry name" value="LRR_dom_sf"/>
</dbReference>
<dbReference type="AlphaFoldDB" id="A0A9P9BIM6"/>
<name>A0A9P9BIM6_9PEZI</name>